<dbReference type="InterPro" id="IPR003343">
    <property type="entry name" value="Big_2"/>
</dbReference>
<gene>
    <name evidence="4" type="ORF">IAC50_00960</name>
</gene>
<reference evidence="4" key="2">
    <citation type="journal article" date="2021" name="PeerJ">
        <title>Extensive microbial diversity within the chicken gut microbiome revealed by metagenomics and culture.</title>
        <authorList>
            <person name="Gilroy R."/>
            <person name="Ravi A."/>
            <person name="Getino M."/>
            <person name="Pursley I."/>
            <person name="Horton D.L."/>
            <person name="Alikhan N.F."/>
            <person name="Baker D."/>
            <person name="Gharbi K."/>
            <person name="Hall N."/>
            <person name="Watson M."/>
            <person name="Adriaenssens E.M."/>
            <person name="Foster-Nyarko E."/>
            <person name="Jarju S."/>
            <person name="Secka A."/>
            <person name="Antonio M."/>
            <person name="Oren A."/>
            <person name="Chaudhuri R.R."/>
            <person name="La Ragione R."/>
            <person name="Hildebrand F."/>
            <person name="Pallen M.J."/>
        </authorList>
    </citation>
    <scope>NUCLEOTIDE SEQUENCE</scope>
    <source>
        <strain evidence="4">ChiHcec3-6078</strain>
    </source>
</reference>
<evidence type="ECO:0000313" key="4">
    <source>
        <dbReference type="EMBL" id="HIU25054.1"/>
    </source>
</evidence>
<evidence type="ECO:0000259" key="3">
    <source>
        <dbReference type="SMART" id="SM00635"/>
    </source>
</evidence>
<dbReference type="Pfam" id="PF02368">
    <property type="entry name" value="Big_2"/>
    <property type="match status" value="1"/>
</dbReference>
<feature type="transmembrane region" description="Helical" evidence="2">
    <location>
        <begin position="1248"/>
        <end position="1269"/>
    </location>
</feature>
<name>A0A9D1HYV2_9FIRM</name>
<sequence length="1274" mass="135807">MNTREVSKTMGRACGRLLAILVFACLLAAVWMIAGTDETQAAEYKPTTKEELEEAAEKLVTGDVLDLSGLDVNDLSGLSDDYSVRIPASVENIQITGDPEVQLPLSIWVEGGEGNPVEAMTLENVNILGGIHFTRLVGVLRIDGVVTIESGYEGDGIGGSITSVLAVEGAGLAGGDRPQLVMNNVTRAFGLAEGTSLHDVDVLVNNDNAQLEYFNQGQIIITGSSVDINVSSDHRVDAIFSYPPEVEIINSDIDININIDVSDAESSAIISSNSPEKSFKIRGSTLTIDAEDVKFIADDDPYNNTNQLSFQEFSVVNSVVRANCPEQTFKADSYSFEGANYDCDVVPEQYETDGWRHFALKFLDGDNGDEPLTETLIVIQFDETAGDNEFVTEDIIRSDEDGVVHFWHKPGSFRFTARAGTIFSTYSLDSDDHKKKLEVSLTSRDEDTLVLTPTVLGEITDAIMRSAPENVVIDFSHYRKGRETLEETKVINIYLGTKNLTLIGKEGVPIDASFVVNELRTSPLEVHVEDLYMRTGQGCCFDLFMDSQYENTMYFKGTSSLVTCDGVSAAIRVPDVTYAMSQEWLEDNPEKFALGKMTLTSEPADAEADADGNDAAQSAEEEGAAADSGQRGSLLVNTYTGGSYGAAIGGSSYESGGQIIIENLSVVAEAEQGAAIGGGGGYGQGGLITINNSDVVASSMYGTPVGGGSRSDGGNVTVTGSNLTCINQDSDLSQNPISVGYASNFPGFNPGDFTYTGSESVPTSGIIKAVNSNIRSYNNARTKAAVLAGNDVDRGYGQYRFVITGADGETRLENVPISIRKMTGFGTGSIVATVNTWETNTLNDRTSGGTLFLNLEAGNYRLEYGGEYEGEPIVATGSGDYADGEFTVNGMDNSYREIDLQLNLPEGAASAEPSITTDYALQTRSLEVGGISNMALGDLAQALKEYNGQFSILEAISDARLNLENNDGSFTFRSIKDHLGAQVGKVHVFKGAADEEEAAGTASRESGDLVPATVIFNVYGNGTFSDEDTGITLKGSVSEKTRIAVERINLTDQQKEAVGGEYDVHAAYKVTLFKAAEDGTDGTETVTLDEPLKISFPAADRVKKLVRLNDSGEARDVAEKGLFTGDTISTDITAGGTYVLMSEASSEYANDTYYGISVTPEELHIAKGESATLRATVHKDLNAQVSDKVTWRAEDDTVVSVSDGVVKGLKEGETQVTASCSGKSATATVIVSAKGEGSAVKTGDETSLLFIILMATIALAAATAIAMLLRRRIS</sequence>
<feature type="region of interest" description="Disordered" evidence="1">
    <location>
        <begin position="604"/>
        <end position="630"/>
    </location>
</feature>
<dbReference type="InterPro" id="IPR008964">
    <property type="entry name" value="Invasin/intimin_cell_adhesion"/>
</dbReference>
<dbReference type="SUPFAM" id="SSF49373">
    <property type="entry name" value="Invasin/intimin cell-adhesion fragments"/>
    <property type="match status" value="1"/>
</dbReference>
<reference evidence="4" key="1">
    <citation type="submission" date="2020-10" db="EMBL/GenBank/DDBJ databases">
        <authorList>
            <person name="Gilroy R."/>
        </authorList>
    </citation>
    <scope>NUCLEOTIDE SEQUENCE</scope>
    <source>
        <strain evidence="4">ChiHcec3-6078</strain>
    </source>
</reference>
<comment type="caution">
    <text evidence="4">The sequence shown here is derived from an EMBL/GenBank/DDBJ whole genome shotgun (WGS) entry which is preliminary data.</text>
</comment>
<proteinExistence type="predicted"/>
<dbReference type="AlphaFoldDB" id="A0A9D1HYV2"/>
<evidence type="ECO:0000256" key="1">
    <source>
        <dbReference type="SAM" id="MobiDB-lite"/>
    </source>
</evidence>
<keyword evidence="2" id="KW-1133">Transmembrane helix</keyword>
<keyword evidence="2" id="KW-0472">Membrane</keyword>
<dbReference type="Gene3D" id="2.60.40.1080">
    <property type="match status" value="1"/>
</dbReference>
<organism evidence="4 5">
    <name type="scientific">Candidatus Allocopromorpha excrementigallinarum</name>
    <dbReference type="NCBI Taxonomy" id="2840742"/>
    <lineage>
        <taxon>Bacteria</taxon>
        <taxon>Bacillati</taxon>
        <taxon>Bacillota</taxon>
        <taxon>Clostridia</taxon>
        <taxon>Eubacteriales</taxon>
        <taxon>Eubacteriaceae</taxon>
        <taxon>Eubacteriaceae incertae sedis</taxon>
        <taxon>Candidatus Allocopromorpha</taxon>
    </lineage>
</organism>
<accession>A0A9D1HYV2</accession>
<dbReference type="EMBL" id="DVMP01000020">
    <property type="protein sequence ID" value="HIU25054.1"/>
    <property type="molecule type" value="Genomic_DNA"/>
</dbReference>
<evidence type="ECO:0000313" key="5">
    <source>
        <dbReference type="Proteomes" id="UP000824090"/>
    </source>
</evidence>
<keyword evidence="2" id="KW-0812">Transmembrane</keyword>
<protein>
    <submittedName>
        <fullName evidence="4">Ig-like domain-containing protein</fullName>
    </submittedName>
</protein>
<evidence type="ECO:0000256" key="2">
    <source>
        <dbReference type="SAM" id="Phobius"/>
    </source>
</evidence>
<feature type="domain" description="BIG2" evidence="3">
    <location>
        <begin position="1152"/>
        <end position="1230"/>
    </location>
</feature>
<dbReference type="Proteomes" id="UP000824090">
    <property type="component" value="Unassembled WGS sequence"/>
</dbReference>
<dbReference type="SMART" id="SM00635">
    <property type="entry name" value="BID_2"/>
    <property type="match status" value="1"/>
</dbReference>